<proteinExistence type="predicted"/>
<evidence type="ECO:0000313" key="2">
    <source>
        <dbReference type="EMBL" id="NIY57287.1"/>
    </source>
</evidence>
<keyword evidence="1" id="KW-0732">Signal</keyword>
<evidence type="ECO:0000313" key="3">
    <source>
        <dbReference type="Proteomes" id="UP000774689"/>
    </source>
</evidence>
<name>A0AAP7C782_9GAMM</name>
<reference evidence="2" key="1">
    <citation type="journal article" date="2020" name="Int. J. Syst. Evol. Microbiol.">
        <title>Reclassification of Francisella noatunensis subsp. orientalis Ottem et al. 2009 as Francisella orientalis sp. nov., Francisella noatunensis subsp. chilensis subsp. nov. and emended description of Francisella noatunensis.</title>
        <authorList>
            <person name="Ramirez-Paredes J.G."/>
            <person name="Larsson P."/>
            <person name="Thompson K.D."/>
            <person name="Penman D.J."/>
            <person name="Busse H.J."/>
            <person name="Ohrman C."/>
            <person name="Sjodin A."/>
            <person name="Soto E."/>
            <person name="Richards R.H."/>
            <person name="Adams A."/>
            <person name="Colquhoun D.J."/>
        </authorList>
    </citation>
    <scope>NUCLEOTIDE SEQUENCE</scope>
    <source>
        <strain evidence="2">LADL-07285A</strain>
    </source>
</reference>
<dbReference type="Proteomes" id="UP000774689">
    <property type="component" value="Unassembled WGS sequence"/>
</dbReference>
<evidence type="ECO:0000256" key="1">
    <source>
        <dbReference type="SAM" id="SignalP"/>
    </source>
</evidence>
<dbReference type="EMBL" id="QPQM01000025">
    <property type="protein sequence ID" value="NIY57287.1"/>
    <property type="molecule type" value="Genomic_DNA"/>
</dbReference>
<protein>
    <submittedName>
        <fullName evidence="2">Uncharacterized protein</fullName>
    </submittedName>
</protein>
<sequence length="83" mass="9448">MFTMKKFIFIFVFIIFSASVYAADEQLTSGDLNCLQEQKHQGEIKTCLPSKKPDNCSEEDYEKLKSSVQECSFKVRGALRSAL</sequence>
<feature type="chain" id="PRO_5042879560" evidence="1">
    <location>
        <begin position="23"/>
        <end position="83"/>
    </location>
</feature>
<gene>
    <name evidence="2" type="ORF">CHQ83_09010</name>
</gene>
<accession>A0AAP7C782</accession>
<comment type="caution">
    <text evidence="2">The sequence shown here is derived from an EMBL/GenBank/DDBJ whole genome shotgun (WGS) entry which is preliminary data.</text>
</comment>
<organism evidence="2 3">
    <name type="scientific">Francisella orientalis</name>
    <dbReference type="NCBI Taxonomy" id="299583"/>
    <lineage>
        <taxon>Bacteria</taxon>
        <taxon>Pseudomonadati</taxon>
        <taxon>Pseudomonadota</taxon>
        <taxon>Gammaproteobacteria</taxon>
        <taxon>Thiotrichales</taxon>
        <taxon>Francisellaceae</taxon>
        <taxon>Francisella</taxon>
    </lineage>
</organism>
<feature type="signal peptide" evidence="1">
    <location>
        <begin position="1"/>
        <end position="22"/>
    </location>
</feature>
<dbReference type="AlphaFoldDB" id="A0AAP7C782"/>